<evidence type="ECO:0000256" key="5">
    <source>
        <dbReference type="ARBA" id="ARBA00022898"/>
    </source>
</evidence>
<keyword evidence="6" id="KW-0028">Amino-acid biosynthesis</keyword>
<evidence type="ECO:0000256" key="2">
    <source>
        <dbReference type="ARBA" id="ARBA00006376"/>
    </source>
</evidence>
<comment type="pathway">
    <text evidence="6">One-carbon metabolism; tetrahydrofolate interconversion.</text>
</comment>
<keyword evidence="9" id="KW-1185">Reference proteome</keyword>
<keyword evidence="6" id="KW-0963">Cytoplasm</keyword>
<comment type="similarity">
    <text evidence="2 6">Belongs to the SHMT family.</text>
</comment>
<dbReference type="PROSITE" id="PS00096">
    <property type="entry name" value="SHMT"/>
    <property type="match status" value="1"/>
</dbReference>
<feature type="site" description="Plays an important role in substrate specificity" evidence="6">
    <location>
        <position position="225"/>
    </location>
</feature>
<dbReference type="EC" id="2.1.2.1" evidence="6"/>
<dbReference type="InterPro" id="IPR015421">
    <property type="entry name" value="PyrdxlP-dep_Trfase_major"/>
</dbReference>
<feature type="binding site" evidence="6">
    <location>
        <begin position="121"/>
        <end position="123"/>
    </location>
    <ligand>
        <name>(6S)-5,6,7,8-tetrahydrofolate</name>
        <dbReference type="ChEBI" id="CHEBI:57453"/>
    </ligand>
</feature>
<dbReference type="PIRSF" id="PIRSF000412">
    <property type="entry name" value="SHMT"/>
    <property type="match status" value="1"/>
</dbReference>
<comment type="subunit">
    <text evidence="6">Homodimer.</text>
</comment>
<comment type="pathway">
    <text evidence="6">Amino-acid biosynthesis; glycine biosynthesis; glycine from L-serine: step 1/1.</text>
</comment>
<dbReference type="SUPFAM" id="SSF53383">
    <property type="entry name" value="PLP-dependent transferases"/>
    <property type="match status" value="1"/>
</dbReference>
<proteinExistence type="inferred from homology"/>
<dbReference type="Gene3D" id="3.40.640.10">
    <property type="entry name" value="Type I PLP-dependent aspartate aminotransferase-like (Major domain)"/>
    <property type="match status" value="1"/>
</dbReference>
<keyword evidence="4 6" id="KW-0808">Transferase</keyword>
<comment type="function">
    <text evidence="6">Catalyzes the reversible interconversion of serine and glycine with tetrahydrofolate (THF) serving as the one-carbon carrier. This reaction serves as the major source of one-carbon groups required for the biosynthesis of purines, thymidylate, methionine, and other important biomolecules. Also exhibits THF-independent aldolase activity toward beta-hydroxyamino acids, producing glycine and aldehydes, via a retro-aldol mechanism.</text>
</comment>
<feature type="domain" description="Serine hydroxymethyltransferase-like" evidence="7">
    <location>
        <begin position="4"/>
        <end position="380"/>
    </location>
</feature>
<protein>
    <recommendedName>
        <fullName evidence="6">Serine hydroxymethyltransferase</fullName>
        <shortName evidence="6">SHMT</shortName>
        <shortName evidence="6">Serine methylase</shortName>
        <ecNumber evidence="6">2.1.2.1</ecNumber>
    </recommendedName>
</protein>
<dbReference type="HAMAP" id="MF_00051">
    <property type="entry name" value="SHMT"/>
    <property type="match status" value="1"/>
</dbReference>
<dbReference type="NCBIfam" id="NF000586">
    <property type="entry name" value="PRK00011.1"/>
    <property type="match status" value="1"/>
</dbReference>
<reference evidence="8" key="1">
    <citation type="submission" date="2022-10" db="EMBL/GenBank/DDBJ databases">
        <title>Host association and intracellularity evolved multiple times independently in the Rickettsiales.</title>
        <authorList>
            <person name="Castelli M."/>
            <person name="Nardi T."/>
            <person name="Gammuto L."/>
            <person name="Bellinzona G."/>
            <person name="Sabaneyeva E."/>
            <person name="Potekhin A."/>
            <person name="Serra V."/>
            <person name="Petroni G."/>
            <person name="Sassera D."/>
        </authorList>
    </citation>
    <scope>NUCLEOTIDE SEQUENCE [LARGE SCALE GENOMIC DNA]</scope>
    <source>
        <strain evidence="8">US_Bl 11III1</strain>
    </source>
</reference>
<dbReference type="InterPro" id="IPR049943">
    <property type="entry name" value="Ser_HO-MeTrfase-like"/>
</dbReference>
<keyword evidence="3 6" id="KW-0554">One-carbon metabolism</keyword>
<dbReference type="InterPro" id="IPR019798">
    <property type="entry name" value="Ser_HO-MeTrfase_PLP_BS"/>
</dbReference>
<dbReference type="InterPro" id="IPR015424">
    <property type="entry name" value="PyrdxlP-dep_Trfase"/>
</dbReference>
<dbReference type="Proteomes" id="UP001325140">
    <property type="component" value="Chromosome"/>
</dbReference>
<accession>A0ABZ0US04</accession>
<dbReference type="CDD" id="cd00378">
    <property type="entry name" value="SHMT"/>
    <property type="match status" value="1"/>
</dbReference>
<evidence type="ECO:0000313" key="8">
    <source>
        <dbReference type="EMBL" id="WPX97799.1"/>
    </source>
</evidence>
<dbReference type="InterPro" id="IPR015422">
    <property type="entry name" value="PyrdxlP-dep_Trfase_small"/>
</dbReference>
<organism evidence="8 9">
    <name type="scientific">Candidatus Fokinia crypta</name>
    <dbReference type="NCBI Taxonomy" id="1920990"/>
    <lineage>
        <taxon>Bacteria</taxon>
        <taxon>Pseudomonadati</taxon>
        <taxon>Pseudomonadota</taxon>
        <taxon>Alphaproteobacteria</taxon>
        <taxon>Rickettsiales</taxon>
        <taxon>Candidatus Midichloriaceae</taxon>
        <taxon>Candidatus Fokinia</taxon>
    </lineage>
</organism>
<keyword evidence="5 6" id="KW-0663">Pyridoxal phosphate</keyword>
<dbReference type="EMBL" id="CP110343">
    <property type="protein sequence ID" value="WPX97799.1"/>
    <property type="molecule type" value="Genomic_DNA"/>
</dbReference>
<feature type="binding site" evidence="6">
    <location>
        <position position="117"/>
    </location>
    <ligand>
        <name>(6S)-5,6,7,8-tetrahydrofolate</name>
        <dbReference type="ChEBI" id="CHEBI:57453"/>
    </ligand>
</feature>
<dbReference type="PANTHER" id="PTHR11680">
    <property type="entry name" value="SERINE HYDROXYMETHYLTRANSFERASE"/>
    <property type="match status" value="1"/>
</dbReference>
<dbReference type="RefSeq" id="WP_323722450.1">
    <property type="nucleotide sequence ID" value="NZ_CP110343.1"/>
</dbReference>
<evidence type="ECO:0000256" key="6">
    <source>
        <dbReference type="HAMAP-Rule" id="MF_00051"/>
    </source>
</evidence>
<comment type="catalytic activity">
    <reaction evidence="6">
        <text>(6R)-5,10-methylene-5,6,7,8-tetrahydrofolate + glycine + H2O = (6S)-5,6,7,8-tetrahydrofolate + L-serine</text>
        <dbReference type="Rhea" id="RHEA:15481"/>
        <dbReference type="ChEBI" id="CHEBI:15377"/>
        <dbReference type="ChEBI" id="CHEBI:15636"/>
        <dbReference type="ChEBI" id="CHEBI:33384"/>
        <dbReference type="ChEBI" id="CHEBI:57305"/>
        <dbReference type="ChEBI" id="CHEBI:57453"/>
        <dbReference type="EC" id="2.1.2.1"/>
    </reaction>
</comment>
<sequence length="425" mass="46903">MNSIKDTDYEVYKIILKELHRQQNSIELIASENFVSSAVMEACGSVLTNKYAEGYPKKRYYDGCEYVDEVEALAINRVKLLFNCSFANVQPHSGTQANQAVFSALLKPYDKIMSLSLDCGGHLTHGSSVSMSGKWFNAVHYKLNPETHVLDYDHIYDMAQNEKPKLIIAGYSAYPRVIDFKKFREIADSIGAYFMADIAHYAGLIAAELYPTPFPYAHVVTATTHKTLRGPRGGVILWNDDTLSKLINNAVFPGIQGGPLMHIIAAKAVAFKEAMSPNFREYAKNVINNAKAMATCFSDIGINTVTGGTDSHIILIDLRKHGVDGITLSRALNSIGITCNKNSVPFDELKPAYTSGVRIGTPAITTRGITTDVCYEIASHIADCINVLRDINDMGDFTETACAKNIGEQVKLICEKYPLYRDLVV</sequence>
<evidence type="ECO:0000256" key="3">
    <source>
        <dbReference type="ARBA" id="ARBA00022563"/>
    </source>
</evidence>
<evidence type="ECO:0000313" key="9">
    <source>
        <dbReference type="Proteomes" id="UP001325140"/>
    </source>
</evidence>
<comment type="cofactor">
    <cofactor evidence="1 6">
        <name>pyridoxal 5'-phosphate</name>
        <dbReference type="ChEBI" id="CHEBI:597326"/>
    </cofactor>
</comment>
<feature type="modified residue" description="N6-(pyridoxal phosphate)lysine" evidence="6">
    <location>
        <position position="226"/>
    </location>
</feature>
<comment type="caution">
    <text evidence="6">Lacks conserved residue(s) required for the propagation of feature annotation.</text>
</comment>
<gene>
    <name evidence="6" type="primary">glyA</name>
    <name evidence="8" type="ORF">Fokcrypt_00317</name>
</gene>
<dbReference type="InterPro" id="IPR039429">
    <property type="entry name" value="SHMT-like_dom"/>
</dbReference>
<name>A0ABZ0US04_9RICK</name>
<dbReference type="Pfam" id="PF00464">
    <property type="entry name" value="SHMT"/>
    <property type="match status" value="1"/>
</dbReference>
<evidence type="ECO:0000256" key="1">
    <source>
        <dbReference type="ARBA" id="ARBA00001933"/>
    </source>
</evidence>
<evidence type="ECO:0000256" key="4">
    <source>
        <dbReference type="ARBA" id="ARBA00022679"/>
    </source>
</evidence>
<evidence type="ECO:0000259" key="7">
    <source>
        <dbReference type="Pfam" id="PF00464"/>
    </source>
</evidence>
<dbReference type="Gene3D" id="3.90.1150.10">
    <property type="entry name" value="Aspartate Aminotransferase, domain 1"/>
    <property type="match status" value="1"/>
</dbReference>
<dbReference type="InterPro" id="IPR001085">
    <property type="entry name" value="Ser_HO-MeTrfase"/>
</dbReference>
<dbReference type="PANTHER" id="PTHR11680:SF35">
    <property type="entry name" value="SERINE HYDROXYMETHYLTRANSFERASE 1"/>
    <property type="match status" value="1"/>
</dbReference>
<comment type="subcellular location">
    <subcellularLocation>
        <location evidence="6">Cytoplasm</location>
    </subcellularLocation>
</comment>